<protein>
    <recommendedName>
        <fullName evidence="2">Bacterial Ig-like domain-containing protein</fullName>
    </recommendedName>
</protein>
<dbReference type="RefSeq" id="WP_084641952.1">
    <property type="nucleotide sequence ID" value="NZ_QHHU01000028.1"/>
</dbReference>
<evidence type="ECO:0000256" key="1">
    <source>
        <dbReference type="SAM" id="SignalP"/>
    </source>
</evidence>
<evidence type="ECO:0000313" key="4">
    <source>
        <dbReference type="Proteomes" id="UP000286716"/>
    </source>
</evidence>
<feature type="signal peptide" evidence="1">
    <location>
        <begin position="1"/>
        <end position="29"/>
    </location>
</feature>
<organism evidence="3 4">
    <name type="scientific">Amycolatopsis balhimycina DSM 5908</name>
    <dbReference type="NCBI Taxonomy" id="1081091"/>
    <lineage>
        <taxon>Bacteria</taxon>
        <taxon>Bacillati</taxon>
        <taxon>Actinomycetota</taxon>
        <taxon>Actinomycetes</taxon>
        <taxon>Pseudonocardiales</taxon>
        <taxon>Pseudonocardiaceae</taxon>
        <taxon>Amycolatopsis</taxon>
    </lineage>
</organism>
<gene>
    <name evidence="3" type="ORF">DMA12_20775</name>
</gene>
<evidence type="ECO:0000313" key="3">
    <source>
        <dbReference type="EMBL" id="RSM42659.1"/>
    </source>
</evidence>
<dbReference type="Pfam" id="PF16640">
    <property type="entry name" value="Big_3_5"/>
    <property type="match status" value="3"/>
</dbReference>
<feature type="domain" description="Bacterial Ig-like" evidence="2">
    <location>
        <begin position="155"/>
        <end position="238"/>
    </location>
</feature>
<dbReference type="InterPro" id="IPR013783">
    <property type="entry name" value="Ig-like_fold"/>
</dbReference>
<dbReference type="GO" id="GO:0005975">
    <property type="term" value="P:carbohydrate metabolic process"/>
    <property type="evidence" value="ECO:0007669"/>
    <property type="project" value="UniProtKB-ARBA"/>
</dbReference>
<dbReference type="EMBL" id="QHHU01000028">
    <property type="protein sequence ID" value="RSM42659.1"/>
    <property type="molecule type" value="Genomic_DNA"/>
</dbReference>
<keyword evidence="4" id="KW-1185">Reference proteome</keyword>
<proteinExistence type="predicted"/>
<evidence type="ECO:0000259" key="2">
    <source>
        <dbReference type="Pfam" id="PF16640"/>
    </source>
</evidence>
<sequence>MKWRKVLVGVATAMAVLAVQTVAAGPALADQDGSSTSLSLQSGTVFAGAEDLDVMTVTVSAGNPSGPFDVGGGGKTLCSGSVNGTATCTMASQALAPGTYTLRANYYGNVDTFSSFSNPVTLVVAVQPTTTSMQVLDPGGSMVTGDPRLVFGHEQNYAFSVNTRGIVGVGSIPHGTMTISDTTSSGTTTLCTSTLNLGDAGLCTLDTSTLPVGTNQITATYAGDGLFAASSTTRTVTVLPVQATTTALTLSSPSVPFASEQNEVLTIRVTNAGGGTPTGLVNITTGGTAVCSLFLSGGTGRCSPTGSQLRPGTYPLTATYGGDSTDTGSSDTSQTLVVAKEPTTTALTLSADTIAFGSEDVELFTVAAVPAVSGAPTGNVTVKNGAVAVCTIVLASGDGCFLKPSQLKVGTFQITATYNGDSTFAASTSPAQPVTVVDALTRIPVGQTGVRHPV</sequence>
<feature type="chain" id="PRO_5019206225" description="Bacterial Ig-like domain-containing protein" evidence="1">
    <location>
        <begin position="30"/>
        <end position="454"/>
    </location>
</feature>
<feature type="domain" description="Bacterial Ig-like" evidence="2">
    <location>
        <begin position="348"/>
        <end position="436"/>
    </location>
</feature>
<reference evidence="3 4" key="1">
    <citation type="submission" date="2018-05" db="EMBL/GenBank/DDBJ databases">
        <title>Evolution of GPA BGCs.</title>
        <authorList>
            <person name="Waglechner N."/>
            <person name="Wright G.D."/>
        </authorList>
    </citation>
    <scope>NUCLEOTIDE SEQUENCE [LARGE SCALE GENOMIC DNA]</scope>
    <source>
        <strain evidence="3 4">DSM 5908</strain>
    </source>
</reference>
<accession>A0A428WHU2</accession>
<dbReference type="Gene3D" id="2.60.40.10">
    <property type="entry name" value="Immunoglobulins"/>
    <property type="match status" value="4"/>
</dbReference>
<name>A0A428WHU2_AMYBA</name>
<feature type="domain" description="Bacterial Ig-like" evidence="2">
    <location>
        <begin position="256"/>
        <end position="338"/>
    </location>
</feature>
<keyword evidence="1" id="KW-0732">Signal</keyword>
<dbReference type="AlphaFoldDB" id="A0A428WHU2"/>
<dbReference type="InterPro" id="IPR032109">
    <property type="entry name" value="Big_3_5"/>
</dbReference>
<comment type="caution">
    <text evidence="3">The sequence shown here is derived from an EMBL/GenBank/DDBJ whole genome shotgun (WGS) entry which is preliminary data.</text>
</comment>
<dbReference type="OrthoDB" id="3218241at2"/>
<dbReference type="Proteomes" id="UP000286716">
    <property type="component" value="Unassembled WGS sequence"/>
</dbReference>